<dbReference type="Proteomes" id="UP001165060">
    <property type="component" value="Unassembled WGS sequence"/>
</dbReference>
<dbReference type="Pfam" id="PF03781">
    <property type="entry name" value="FGE-sulfatase"/>
    <property type="match status" value="1"/>
</dbReference>
<dbReference type="Gene3D" id="3.20.20.80">
    <property type="entry name" value="Glycosidases"/>
    <property type="match status" value="1"/>
</dbReference>
<dbReference type="InterPro" id="IPR016187">
    <property type="entry name" value="CTDL_fold"/>
</dbReference>
<gene>
    <name evidence="4" type="ORF">TeGR_g10540</name>
</gene>
<dbReference type="EMBL" id="BRYB01000717">
    <property type="protein sequence ID" value="GMI36061.1"/>
    <property type="molecule type" value="Genomic_DNA"/>
</dbReference>
<dbReference type="PANTHER" id="PTHR23150:SF19">
    <property type="entry name" value="FORMYLGLYCINE-GENERATING ENZYME"/>
    <property type="match status" value="1"/>
</dbReference>
<keyword evidence="5" id="KW-1185">Reference proteome</keyword>
<accession>A0ABQ6MY41</accession>
<comment type="caution">
    <text evidence="4">The sequence shown here is derived from an EMBL/GenBank/DDBJ whole genome shotgun (WGS) entry which is preliminary data.</text>
</comment>
<dbReference type="SUPFAM" id="SSF56436">
    <property type="entry name" value="C-type lectin-like"/>
    <property type="match status" value="1"/>
</dbReference>
<dbReference type="InterPro" id="IPR017853">
    <property type="entry name" value="GH"/>
</dbReference>
<dbReference type="InterPro" id="IPR051043">
    <property type="entry name" value="Sulfatase_Mod_Factor_Kinase"/>
</dbReference>
<evidence type="ECO:0000259" key="3">
    <source>
        <dbReference type="Pfam" id="PF03781"/>
    </source>
</evidence>
<protein>
    <recommendedName>
        <fullName evidence="3">Sulfatase-modifying factor enzyme-like domain-containing protein</fullName>
    </recommendedName>
</protein>
<evidence type="ECO:0000313" key="4">
    <source>
        <dbReference type="EMBL" id="GMI36061.1"/>
    </source>
</evidence>
<dbReference type="Gene3D" id="3.90.1580.10">
    <property type="entry name" value="paralog of FGE (formylglycine-generating enzyme)"/>
    <property type="match status" value="1"/>
</dbReference>
<feature type="region of interest" description="Disordered" evidence="1">
    <location>
        <begin position="718"/>
        <end position="737"/>
    </location>
</feature>
<feature type="domain" description="Sulfatase-modifying factor enzyme-like" evidence="3">
    <location>
        <begin position="611"/>
        <end position="812"/>
    </location>
</feature>
<feature type="chain" id="PRO_5047401436" description="Sulfatase-modifying factor enzyme-like domain-containing protein" evidence="2">
    <location>
        <begin position="18"/>
        <end position="928"/>
    </location>
</feature>
<reference evidence="4 5" key="1">
    <citation type="journal article" date="2023" name="Commun. Biol.">
        <title>Genome analysis of Parmales, the sister group of diatoms, reveals the evolutionary specialization of diatoms from phago-mixotrophs to photoautotrophs.</title>
        <authorList>
            <person name="Ban H."/>
            <person name="Sato S."/>
            <person name="Yoshikawa S."/>
            <person name="Yamada K."/>
            <person name="Nakamura Y."/>
            <person name="Ichinomiya M."/>
            <person name="Sato N."/>
            <person name="Blanc-Mathieu R."/>
            <person name="Endo H."/>
            <person name="Kuwata A."/>
            <person name="Ogata H."/>
        </authorList>
    </citation>
    <scope>NUCLEOTIDE SEQUENCE [LARGE SCALE GENOMIC DNA]</scope>
</reference>
<feature type="signal peptide" evidence="2">
    <location>
        <begin position="1"/>
        <end position="17"/>
    </location>
</feature>
<organism evidence="4 5">
    <name type="scientific">Tetraparma gracilis</name>
    <dbReference type="NCBI Taxonomy" id="2962635"/>
    <lineage>
        <taxon>Eukaryota</taxon>
        <taxon>Sar</taxon>
        <taxon>Stramenopiles</taxon>
        <taxon>Ochrophyta</taxon>
        <taxon>Bolidophyceae</taxon>
        <taxon>Parmales</taxon>
        <taxon>Triparmaceae</taxon>
        <taxon>Tetraparma</taxon>
    </lineage>
</organism>
<dbReference type="PANTHER" id="PTHR23150">
    <property type="entry name" value="SULFATASE MODIFYING FACTOR 1, 2"/>
    <property type="match status" value="1"/>
</dbReference>
<evidence type="ECO:0000256" key="2">
    <source>
        <dbReference type="SAM" id="SignalP"/>
    </source>
</evidence>
<dbReference type="InterPro" id="IPR042095">
    <property type="entry name" value="SUMF_sf"/>
</dbReference>
<dbReference type="SUPFAM" id="SSF51445">
    <property type="entry name" value="(Trans)glycosidases"/>
    <property type="match status" value="1"/>
</dbReference>
<name>A0ABQ6MY41_9STRA</name>
<evidence type="ECO:0000313" key="5">
    <source>
        <dbReference type="Proteomes" id="UP001165060"/>
    </source>
</evidence>
<keyword evidence="2" id="KW-0732">Signal</keyword>
<proteinExistence type="predicted"/>
<sequence length="928" mass="101475">MKLYVALAASLASSVAAHDSFGASQQYAGPEDQSPEAFTAWHADYVSWRSETAANLDLSNYDLPSVQSWRTSFIQPQLMMHDLSLFDRSRSTWTVDKYLEDVTSRYGGIDSVLIWPTYPNIGVDDRNQYDMHSSLPGGIESLKELVDDFHAHDVKVLLPLNPWDHGTSDSGLADYQALIELIQATGADGFNGDTMDGVNASYWDEALPNYPIVIEPETMYPDQAYNDENDLETNLWSWGYWGYETSPSVSVYKALTGGRHLTHICERWAMDHTDGIQHAFFNGAGFESWENVWGIWNGITERDSALLKRASSILRAFGDLVQGGDPDFIPHIPVAPEKSFVYATQFANETHKVFLLVNRNAFDAADMELQLPCRLPSSPPSSSAASAPSNYTKLAHANCYAGHGATDLEVPIGSFAAGATTVDECAALCDSTDGCSSFTFGNGRCYRRADLYSRTCDQSAEFDTYASSTGDYAKVTDLYAGTALDDAVCDLETGIASVTTTIEAGGIGAIMIDSSAGLDDFTSDFLQTMHAMTHEQPLSDLSADWVPLQQTMTVAPAPSTDADPSLRGPTVDVPATSEFWFEVYGNCLEGDLLPDAIDVQFEWEDTPRREHGQTVEIPALVFDKYTVSNAEYKAFLDATGWVPATTQNWLRDWDEEYIVPEGYESKPVTWVSRDDAVAYCAAVGARLPTSYEWQYAAQGLDERAHPWGNVKDASKVPKFTTGRNMPAPDDRDAHPEGASPFGLEDLVGNVYQWTDQFTDEHTSRAILRGGSRWYPEGSDWYLPQPESLNYHDTFLLLSDSMDRSAGIGFRCVSDAWASISGDMGNSVNDCAGLSSGCASIWSGIDSECVAKCMETKYSFTSSCSPAFGDLASCGFSNCKMACISGDPAAESCVTCSETNCSPAFHDATGFDVDCQYEDECNGGQTATQ</sequence>
<evidence type="ECO:0000256" key="1">
    <source>
        <dbReference type="SAM" id="MobiDB-lite"/>
    </source>
</evidence>
<dbReference type="InterPro" id="IPR005532">
    <property type="entry name" value="SUMF_dom"/>
</dbReference>